<sequence length="41" mass="5015">MKYPFIALPFYLGSMPFKKKTGLPRSWGFRYLEKMEWPRSE</sequence>
<evidence type="ECO:0000313" key="2">
    <source>
        <dbReference type="Proteomes" id="UP000032024"/>
    </source>
</evidence>
<organism evidence="1 2">
    <name type="scientific">Heyndrickxia coagulans</name>
    <name type="common">Weizmannia coagulans</name>
    <dbReference type="NCBI Taxonomy" id="1398"/>
    <lineage>
        <taxon>Bacteria</taxon>
        <taxon>Bacillati</taxon>
        <taxon>Bacillota</taxon>
        <taxon>Bacilli</taxon>
        <taxon>Bacillales</taxon>
        <taxon>Bacillaceae</taxon>
        <taxon>Heyndrickxia</taxon>
    </lineage>
</organism>
<protein>
    <submittedName>
        <fullName evidence="1">Uncharacterized protein</fullName>
    </submittedName>
</protein>
<dbReference type="AlphaFoldDB" id="A0AAN0T9H2"/>
<proteinExistence type="predicted"/>
<reference evidence="2" key="1">
    <citation type="submission" date="2015-01" db="EMBL/GenBank/DDBJ databases">
        <title>Comparative genome analysis of Bacillus coagulans HM-08, Clostridium butyricum HM-68, Bacillus subtilis HM-66 and Bacillus paralicheniformis BL-09.</title>
        <authorList>
            <person name="Zhang H."/>
        </authorList>
    </citation>
    <scope>NUCLEOTIDE SEQUENCE [LARGE SCALE GENOMIC DNA]</scope>
    <source>
        <strain evidence="2">HM-08</strain>
    </source>
</reference>
<evidence type="ECO:0000313" key="1">
    <source>
        <dbReference type="EMBL" id="AJO24085.1"/>
    </source>
</evidence>
<dbReference type="EMBL" id="CP010525">
    <property type="protein sequence ID" value="AJO24085.1"/>
    <property type="molecule type" value="Genomic_DNA"/>
</dbReference>
<accession>A0AAN0T9H2</accession>
<gene>
    <name evidence="1" type="ORF">SB48_HM08orf05264</name>
</gene>
<name>A0AAN0T9H2_HEYCO</name>
<keyword evidence="2" id="KW-1185">Reference proteome</keyword>
<dbReference type="Proteomes" id="UP000032024">
    <property type="component" value="Chromosome"/>
</dbReference>